<feature type="region of interest" description="Disordered" evidence="1">
    <location>
        <begin position="235"/>
        <end position="262"/>
    </location>
</feature>
<dbReference type="EMBL" id="JBBJCI010000285">
    <property type="protein sequence ID" value="KAK7236255.1"/>
    <property type="molecule type" value="Genomic_DNA"/>
</dbReference>
<gene>
    <name evidence="2" type="ORF">SO694_000611110</name>
</gene>
<sequence>MAAVVAAAGAMGDVGTKFVVTASNEVGGGSAKFVLKKWAAVDSTPACSRGVGDELEVVELDGSWMRAKATAASKGGWFSSEAGGYAVPAAPEAPAARTRGPEITLKVMHPEHKDHKVMTVEVYADTPVATICRETGLKEKPLLPVKKYNSGPVDDDHKAMMESRLKDYVNWIPCDAKDTVRDVGYANGDAFAFTYLGTAQDDLKEDLKWIAPMYSDSDDDDSDHEWTYEKYVAQQRGSGGAGVISDRPGAAAAAGGDADFME</sequence>
<dbReference type="Proteomes" id="UP001363151">
    <property type="component" value="Unassembled WGS sequence"/>
</dbReference>
<keyword evidence="3" id="KW-1185">Reference proteome</keyword>
<evidence type="ECO:0000313" key="2">
    <source>
        <dbReference type="EMBL" id="KAK7236255.1"/>
    </source>
</evidence>
<organism evidence="2 3">
    <name type="scientific">Aureococcus anophagefferens</name>
    <name type="common">Harmful bloom alga</name>
    <dbReference type="NCBI Taxonomy" id="44056"/>
    <lineage>
        <taxon>Eukaryota</taxon>
        <taxon>Sar</taxon>
        <taxon>Stramenopiles</taxon>
        <taxon>Ochrophyta</taxon>
        <taxon>Pelagophyceae</taxon>
        <taxon>Pelagomonadales</taxon>
        <taxon>Pelagomonadaceae</taxon>
        <taxon>Aureococcus</taxon>
    </lineage>
</organism>
<proteinExistence type="predicted"/>
<evidence type="ECO:0000256" key="1">
    <source>
        <dbReference type="SAM" id="MobiDB-lite"/>
    </source>
</evidence>
<evidence type="ECO:0000313" key="3">
    <source>
        <dbReference type="Proteomes" id="UP001363151"/>
    </source>
</evidence>
<feature type="compositionally biased region" description="Low complexity" evidence="1">
    <location>
        <begin position="249"/>
        <end position="262"/>
    </location>
</feature>
<accession>A0ABR1FRB0</accession>
<name>A0ABR1FRB0_AURAN</name>
<reference evidence="2 3" key="1">
    <citation type="submission" date="2024-03" db="EMBL/GenBank/DDBJ databases">
        <title>Aureococcus anophagefferens CCMP1851 and Kratosvirus quantuckense: Draft genome of a second virus-susceptible host strain in the model system.</title>
        <authorList>
            <person name="Chase E."/>
            <person name="Truchon A.R."/>
            <person name="Schepens W."/>
            <person name="Wilhelm S.W."/>
        </authorList>
    </citation>
    <scope>NUCLEOTIDE SEQUENCE [LARGE SCALE GENOMIC DNA]</scope>
    <source>
        <strain evidence="2 3">CCMP1851</strain>
    </source>
</reference>
<protein>
    <submittedName>
        <fullName evidence="2">Uncharacterized protein</fullName>
    </submittedName>
</protein>
<comment type="caution">
    <text evidence="2">The sequence shown here is derived from an EMBL/GenBank/DDBJ whole genome shotgun (WGS) entry which is preliminary data.</text>
</comment>